<gene>
    <name evidence="2" type="ORF">FIBSPDRAFT_966590</name>
</gene>
<evidence type="ECO:0000313" key="2">
    <source>
        <dbReference type="EMBL" id="KZP06286.1"/>
    </source>
</evidence>
<feature type="compositionally biased region" description="Polar residues" evidence="1">
    <location>
        <begin position="27"/>
        <end position="44"/>
    </location>
</feature>
<name>A0A167WN18_9AGAM</name>
<protein>
    <submittedName>
        <fullName evidence="2">Uncharacterized protein</fullName>
    </submittedName>
</protein>
<reference evidence="2 3" key="1">
    <citation type="journal article" date="2016" name="Mol. Biol. Evol.">
        <title>Comparative Genomics of Early-Diverging Mushroom-Forming Fungi Provides Insights into the Origins of Lignocellulose Decay Capabilities.</title>
        <authorList>
            <person name="Nagy L.G."/>
            <person name="Riley R."/>
            <person name="Tritt A."/>
            <person name="Adam C."/>
            <person name="Daum C."/>
            <person name="Floudas D."/>
            <person name="Sun H."/>
            <person name="Yadav J.S."/>
            <person name="Pangilinan J."/>
            <person name="Larsson K.H."/>
            <person name="Matsuura K."/>
            <person name="Barry K."/>
            <person name="Labutti K."/>
            <person name="Kuo R."/>
            <person name="Ohm R.A."/>
            <person name="Bhattacharya S.S."/>
            <person name="Shirouzu T."/>
            <person name="Yoshinaga Y."/>
            <person name="Martin F.M."/>
            <person name="Grigoriev I.V."/>
            <person name="Hibbett D.S."/>
        </authorList>
    </citation>
    <scope>NUCLEOTIDE SEQUENCE [LARGE SCALE GENOMIC DNA]</scope>
    <source>
        <strain evidence="2 3">CBS 109695</strain>
    </source>
</reference>
<organism evidence="2 3">
    <name type="scientific">Athelia psychrophila</name>
    <dbReference type="NCBI Taxonomy" id="1759441"/>
    <lineage>
        <taxon>Eukaryota</taxon>
        <taxon>Fungi</taxon>
        <taxon>Dikarya</taxon>
        <taxon>Basidiomycota</taxon>
        <taxon>Agaricomycotina</taxon>
        <taxon>Agaricomycetes</taxon>
        <taxon>Agaricomycetidae</taxon>
        <taxon>Atheliales</taxon>
        <taxon>Atheliaceae</taxon>
        <taxon>Athelia</taxon>
    </lineage>
</organism>
<dbReference type="Proteomes" id="UP000076532">
    <property type="component" value="Unassembled WGS sequence"/>
</dbReference>
<dbReference type="EMBL" id="KV417795">
    <property type="protein sequence ID" value="KZP06286.1"/>
    <property type="molecule type" value="Genomic_DNA"/>
</dbReference>
<feature type="region of interest" description="Disordered" evidence="1">
    <location>
        <begin position="1"/>
        <end position="54"/>
    </location>
</feature>
<keyword evidence="3" id="KW-1185">Reference proteome</keyword>
<dbReference type="AlphaFoldDB" id="A0A167WN18"/>
<evidence type="ECO:0000256" key="1">
    <source>
        <dbReference type="SAM" id="MobiDB-lite"/>
    </source>
</evidence>
<accession>A0A167WN18</accession>
<sequence>MSKRKRTNQRVTITSGIKPSAAPPVNPSISSQSFTYTRSTQTGRMSGRQDDVDVGISPEDMEILQNHPEFCLPSESLLDFEALVQDEGTDTMDDQQEDTSAAEISMMTANEKWLPF</sequence>
<evidence type="ECO:0000313" key="3">
    <source>
        <dbReference type="Proteomes" id="UP000076532"/>
    </source>
</evidence>
<proteinExistence type="predicted"/>